<name>Q2SQJ9_HAHCH</name>
<evidence type="ECO:0000313" key="1">
    <source>
        <dbReference type="EMBL" id="ABC27075.1"/>
    </source>
</evidence>
<dbReference type="EMBL" id="CP000155">
    <property type="protein sequence ID" value="ABC27075.1"/>
    <property type="molecule type" value="Genomic_DNA"/>
</dbReference>
<dbReference type="HOGENOM" id="CLU_3200485_0_0_6"/>
<protein>
    <submittedName>
        <fullName evidence="1">Uncharacterized protein</fullName>
    </submittedName>
</protein>
<organism evidence="1 2">
    <name type="scientific">Hahella chejuensis (strain KCTC 2396)</name>
    <dbReference type="NCBI Taxonomy" id="349521"/>
    <lineage>
        <taxon>Bacteria</taxon>
        <taxon>Pseudomonadati</taxon>
        <taxon>Pseudomonadota</taxon>
        <taxon>Gammaproteobacteria</taxon>
        <taxon>Oceanospirillales</taxon>
        <taxon>Hahellaceae</taxon>
        <taxon>Hahella</taxon>
    </lineage>
</organism>
<dbReference type="KEGG" id="hch:HCH_00156"/>
<proteinExistence type="predicted"/>
<sequence length="45" mass="5373">MQKIQGRTLLQHINSIFFIQINFSAIHPEKDLLRIPRHVWPIGEH</sequence>
<dbReference type="Proteomes" id="UP000000238">
    <property type="component" value="Chromosome"/>
</dbReference>
<accession>Q2SQJ9</accession>
<gene>
    <name evidence="1" type="ordered locus">HCH_00156</name>
</gene>
<keyword evidence="2" id="KW-1185">Reference proteome</keyword>
<dbReference type="AlphaFoldDB" id="Q2SQJ9"/>
<evidence type="ECO:0000313" key="2">
    <source>
        <dbReference type="Proteomes" id="UP000000238"/>
    </source>
</evidence>
<reference evidence="1 2" key="1">
    <citation type="journal article" date="2005" name="Nucleic Acids Res.">
        <title>Genomic blueprint of Hahella chejuensis, a marine microbe producing an algicidal agent.</title>
        <authorList>
            <person name="Jeong H."/>
            <person name="Yim J.H."/>
            <person name="Lee C."/>
            <person name="Choi S.-H."/>
            <person name="Park Y.K."/>
            <person name="Yoon S.H."/>
            <person name="Hur C.-G."/>
            <person name="Kang H.-Y."/>
            <person name="Kim D."/>
            <person name="Lee H.H."/>
            <person name="Park K.H."/>
            <person name="Park S.-H."/>
            <person name="Park H.-S."/>
            <person name="Lee H.K."/>
            <person name="Oh T.K."/>
            <person name="Kim J.F."/>
        </authorList>
    </citation>
    <scope>NUCLEOTIDE SEQUENCE [LARGE SCALE GENOMIC DNA]</scope>
    <source>
        <strain evidence="1 2">KCTC 2396</strain>
    </source>
</reference>